<feature type="region of interest" description="Disordered" evidence="2">
    <location>
        <begin position="5362"/>
        <end position="5386"/>
    </location>
</feature>
<feature type="region of interest" description="Disordered" evidence="2">
    <location>
        <begin position="1994"/>
        <end position="2153"/>
    </location>
</feature>
<feature type="region of interest" description="Disordered" evidence="2">
    <location>
        <begin position="2165"/>
        <end position="2203"/>
    </location>
</feature>
<dbReference type="OrthoDB" id="10692804at2759"/>
<feature type="compositionally biased region" description="Basic and acidic residues" evidence="2">
    <location>
        <begin position="2657"/>
        <end position="2678"/>
    </location>
</feature>
<feature type="region of interest" description="Disordered" evidence="2">
    <location>
        <begin position="413"/>
        <end position="449"/>
    </location>
</feature>
<feature type="compositionally biased region" description="Acidic residues" evidence="2">
    <location>
        <begin position="251"/>
        <end position="260"/>
    </location>
</feature>
<feature type="region of interest" description="Disordered" evidence="2">
    <location>
        <begin position="5516"/>
        <end position="5609"/>
    </location>
</feature>
<feature type="region of interest" description="Disordered" evidence="2">
    <location>
        <begin position="1244"/>
        <end position="1286"/>
    </location>
</feature>
<feature type="compositionally biased region" description="Low complexity" evidence="2">
    <location>
        <begin position="4241"/>
        <end position="4263"/>
    </location>
</feature>
<feature type="region of interest" description="Disordered" evidence="2">
    <location>
        <begin position="4032"/>
        <end position="4056"/>
    </location>
</feature>
<feature type="compositionally biased region" description="Basic and acidic residues" evidence="2">
    <location>
        <begin position="1648"/>
        <end position="1671"/>
    </location>
</feature>
<feature type="compositionally biased region" description="Polar residues" evidence="2">
    <location>
        <begin position="1108"/>
        <end position="1128"/>
    </location>
</feature>
<name>F0VJN7_NEOCL</name>
<feature type="region of interest" description="Disordered" evidence="2">
    <location>
        <begin position="3034"/>
        <end position="3090"/>
    </location>
</feature>
<feature type="compositionally biased region" description="Basic and acidic residues" evidence="2">
    <location>
        <begin position="4266"/>
        <end position="4278"/>
    </location>
</feature>
<feature type="region of interest" description="Disordered" evidence="2">
    <location>
        <begin position="4955"/>
        <end position="4980"/>
    </location>
</feature>
<feature type="region of interest" description="Disordered" evidence="2">
    <location>
        <begin position="2294"/>
        <end position="2325"/>
    </location>
</feature>
<feature type="compositionally biased region" description="Basic and acidic residues" evidence="2">
    <location>
        <begin position="3049"/>
        <end position="3068"/>
    </location>
</feature>
<feature type="compositionally biased region" description="Basic and acidic residues" evidence="2">
    <location>
        <begin position="2143"/>
        <end position="2153"/>
    </location>
</feature>
<feature type="compositionally biased region" description="Low complexity" evidence="2">
    <location>
        <begin position="3446"/>
        <end position="3466"/>
    </location>
</feature>
<dbReference type="EMBL" id="FR823390">
    <property type="protein sequence ID" value="CBZ53948.1"/>
    <property type="molecule type" value="Genomic_DNA"/>
</dbReference>
<feature type="compositionally biased region" description="Low complexity" evidence="2">
    <location>
        <begin position="3418"/>
        <end position="3439"/>
    </location>
</feature>
<feature type="compositionally biased region" description="Basic and acidic residues" evidence="2">
    <location>
        <begin position="5853"/>
        <end position="5865"/>
    </location>
</feature>
<feature type="compositionally biased region" description="Basic residues" evidence="2">
    <location>
        <begin position="511"/>
        <end position="523"/>
    </location>
</feature>
<evidence type="ECO:0000313" key="4">
    <source>
        <dbReference type="Proteomes" id="UP000007494"/>
    </source>
</evidence>
<feature type="compositionally biased region" description="Basic and acidic residues" evidence="2">
    <location>
        <begin position="1686"/>
        <end position="1724"/>
    </location>
</feature>
<feature type="compositionally biased region" description="Basic and acidic residues" evidence="2">
    <location>
        <begin position="5740"/>
        <end position="5759"/>
    </location>
</feature>
<feature type="compositionally biased region" description="Low complexity" evidence="2">
    <location>
        <begin position="3364"/>
        <end position="3377"/>
    </location>
</feature>
<feature type="region of interest" description="Disordered" evidence="2">
    <location>
        <begin position="5698"/>
        <end position="5873"/>
    </location>
</feature>
<feature type="region of interest" description="Disordered" evidence="2">
    <location>
        <begin position="5643"/>
        <end position="5663"/>
    </location>
</feature>
<accession>F0VJN7</accession>
<feature type="region of interest" description="Disordered" evidence="2">
    <location>
        <begin position="4219"/>
        <end position="4278"/>
    </location>
</feature>
<feature type="region of interest" description="Disordered" evidence="2">
    <location>
        <begin position="3255"/>
        <end position="3291"/>
    </location>
</feature>
<feature type="region of interest" description="Disordered" evidence="2">
    <location>
        <begin position="4539"/>
        <end position="4816"/>
    </location>
</feature>
<organism evidence="3 4">
    <name type="scientific">Neospora caninum (strain Liverpool)</name>
    <dbReference type="NCBI Taxonomy" id="572307"/>
    <lineage>
        <taxon>Eukaryota</taxon>
        <taxon>Sar</taxon>
        <taxon>Alveolata</taxon>
        <taxon>Apicomplexa</taxon>
        <taxon>Conoidasida</taxon>
        <taxon>Coccidia</taxon>
        <taxon>Eucoccidiorida</taxon>
        <taxon>Eimeriorina</taxon>
        <taxon>Sarcocystidae</taxon>
        <taxon>Neospora</taxon>
    </lineage>
</organism>
<feature type="compositionally biased region" description="Low complexity" evidence="2">
    <location>
        <begin position="2302"/>
        <end position="2317"/>
    </location>
</feature>
<feature type="region of interest" description="Disordered" evidence="2">
    <location>
        <begin position="227"/>
        <end position="389"/>
    </location>
</feature>
<feature type="compositionally biased region" description="Basic and acidic residues" evidence="2">
    <location>
        <begin position="2096"/>
        <end position="2135"/>
    </location>
</feature>
<feature type="region of interest" description="Disordered" evidence="2">
    <location>
        <begin position="2463"/>
        <end position="2506"/>
    </location>
</feature>
<feature type="compositionally biased region" description="Basic and acidic residues" evidence="2">
    <location>
        <begin position="3124"/>
        <end position="3137"/>
    </location>
</feature>
<evidence type="ECO:0000256" key="1">
    <source>
        <dbReference type="ARBA" id="ARBA00022581"/>
    </source>
</evidence>
<dbReference type="GeneID" id="13443674"/>
<dbReference type="PANTHER" id="PTHR13037">
    <property type="entry name" value="FORMIN"/>
    <property type="match status" value="1"/>
</dbReference>
<feature type="compositionally biased region" description="Basic and acidic residues" evidence="2">
    <location>
        <begin position="1251"/>
        <end position="1271"/>
    </location>
</feature>
<feature type="compositionally biased region" description="Basic and acidic residues" evidence="2">
    <location>
        <begin position="2791"/>
        <end position="2803"/>
    </location>
</feature>
<feature type="region of interest" description="Disordered" evidence="2">
    <location>
        <begin position="5035"/>
        <end position="5337"/>
    </location>
</feature>
<feature type="compositionally biased region" description="Basic and acidic residues" evidence="2">
    <location>
        <begin position="5292"/>
        <end position="5309"/>
    </location>
</feature>
<feature type="compositionally biased region" description="Low complexity" evidence="2">
    <location>
        <begin position="362"/>
        <end position="372"/>
    </location>
</feature>
<feature type="compositionally biased region" description="Pro residues" evidence="2">
    <location>
        <begin position="3815"/>
        <end position="3829"/>
    </location>
</feature>
<feature type="region of interest" description="Disordered" evidence="2">
    <location>
        <begin position="3217"/>
        <end position="3236"/>
    </location>
</feature>
<feature type="compositionally biased region" description="Basic and acidic residues" evidence="2">
    <location>
        <begin position="524"/>
        <end position="545"/>
    </location>
</feature>
<feature type="region of interest" description="Disordered" evidence="2">
    <location>
        <begin position="3418"/>
        <end position="3466"/>
    </location>
</feature>
<feature type="compositionally biased region" description="Basic and acidic residues" evidence="2">
    <location>
        <begin position="4779"/>
        <end position="4788"/>
    </location>
</feature>
<feature type="region of interest" description="Disordered" evidence="2">
    <location>
        <begin position="792"/>
        <end position="814"/>
    </location>
</feature>
<feature type="compositionally biased region" description="Basic and acidic residues" evidence="2">
    <location>
        <begin position="4646"/>
        <end position="4665"/>
    </location>
</feature>
<dbReference type="OMA" id="PEMASHS"/>
<feature type="region of interest" description="Disordered" evidence="2">
    <location>
        <begin position="2654"/>
        <end position="2678"/>
    </location>
</feature>
<feature type="region of interest" description="Disordered" evidence="2">
    <location>
        <begin position="3349"/>
        <end position="3381"/>
    </location>
</feature>
<feature type="region of interest" description="Disordered" evidence="2">
    <location>
        <begin position="3107"/>
        <end position="3140"/>
    </location>
</feature>
<keyword evidence="1" id="KW-0945">Host-virus interaction</keyword>
<feature type="compositionally biased region" description="Polar residues" evidence="2">
    <location>
        <begin position="2490"/>
        <end position="2505"/>
    </location>
</feature>
<feature type="region of interest" description="Disordered" evidence="2">
    <location>
        <begin position="3900"/>
        <end position="3919"/>
    </location>
</feature>
<feature type="compositionally biased region" description="Low complexity" evidence="2">
    <location>
        <begin position="1864"/>
        <end position="1873"/>
    </location>
</feature>
<feature type="compositionally biased region" description="Basic and acidic residues" evidence="2">
    <location>
        <begin position="2034"/>
        <end position="2054"/>
    </location>
</feature>
<feature type="region of interest" description="Disordered" evidence="2">
    <location>
        <begin position="3643"/>
        <end position="3736"/>
    </location>
</feature>
<feature type="compositionally biased region" description="Basic and acidic residues" evidence="2">
    <location>
        <begin position="5776"/>
        <end position="5790"/>
    </location>
</feature>
<feature type="region of interest" description="Disordered" evidence="2">
    <location>
        <begin position="3802"/>
        <end position="3839"/>
    </location>
</feature>
<evidence type="ECO:0000256" key="2">
    <source>
        <dbReference type="SAM" id="MobiDB-lite"/>
    </source>
</evidence>
<feature type="compositionally biased region" description="Basic and acidic residues" evidence="2">
    <location>
        <begin position="100"/>
        <end position="116"/>
    </location>
</feature>
<protein>
    <submittedName>
        <fullName evidence="3">Uncharacterized protein</fullName>
    </submittedName>
</protein>
<evidence type="ECO:0000313" key="3">
    <source>
        <dbReference type="EMBL" id="CBZ53948.1"/>
    </source>
</evidence>
<proteinExistence type="predicted"/>
<feature type="compositionally biased region" description="Basic and acidic residues" evidence="2">
    <location>
        <begin position="2170"/>
        <end position="2184"/>
    </location>
</feature>
<dbReference type="RefSeq" id="XP_003883980.1">
    <property type="nucleotide sequence ID" value="XM_003883931.1"/>
</dbReference>
<feature type="compositionally biased region" description="Basic and acidic residues" evidence="2">
    <location>
        <begin position="4674"/>
        <end position="4703"/>
    </location>
</feature>
<feature type="compositionally biased region" description="Basic and acidic residues" evidence="2">
    <location>
        <begin position="849"/>
        <end position="858"/>
    </location>
</feature>
<feature type="compositionally biased region" description="Basic and acidic residues" evidence="2">
    <location>
        <begin position="5362"/>
        <end position="5376"/>
    </location>
</feature>
<feature type="compositionally biased region" description="Basic and acidic residues" evidence="2">
    <location>
        <begin position="5167"/>
        <end position="5192"/>
    </location>
</feature>
<feature type="compositionally biased region" description="Low complexity" evidence="2">
    <location>
        <begin position="413"/>
        <end position="443"/>
    </location>
</feature>
<feature type="compositionally biased region" description="Basic and acidic residues" evidence="2">
    <location>
        <begin position="4732"/>
        <end position="4742"/>
    </location>
</feature>
<feature type="region of interest" description="Disordered" evidence="2">
    <location>
        <begin position="1859"/>
        <end position="1916"/>
    </location>
</feature>
<feature type="compositionally biased region" description="Basic and acidic residues" evidence="2">
    <location>
        <begin position="5218"/>
        <end position="5230"/>
    </location>
</feature>
<sequence length="5873" mass="627913">MYTGARDRRAGILQVISVALSGGMFLCEEYRESDCRVPEKKRLDCSRLSLLTRVASCSGHPACCAGAAVLTQVLLRRFLLASNRTTGYTGSQGWRRKARPRPERGANKSEGWHEGEATDANAVKAEGHSVGDEYREDDGDVVYKARNTQEEARIDLQREHEQNAAKACRRPADAPASFAAVEKRFATASDSVPDLANTPTHRASRSPATPCLFTLLRTAAQTENRKTASVFLTGTRRGRRESVPWRALQEAGDDADDDSSEGTTTTEARSERDRGAEAAAEDKARPNTGDARHAEGTQLETLVWSPGQLPRARGGTNADEVLYSQECRRRNRKEGETENAEPREENPNAGMQERSTKRPPLSSGKTLSRSSSVKLALASGRPPECPASAASLQSRRSKFLLSCSLECSSEASPFSSGSNPASAAPGFSASASPSPAARCSPGALDSPAPATQSVFERAEPSFTQAAQAAQAAQELRNLINRSRCPFMPSVILAAAHVALFTDSRQGTAFRAPRRRRPSRRRAAGHGDDEGDRKRTDDNRLKREDTAEREEEGESRGETTDTEGNRAGEKQLDDREKQGSDGEKQDSDGEKEGDDGETGAWGLTVVLDALLQSRKFWWPTTDDVDILRRWAASPNVRVPRSDGEKQLFLVCLRDRAERLAFFRDILGIPNSLGRSSSPAALPSSTSTPFPLPAAAASASQLGSGVYGAHPACLGTLPLSSRCSAAVLCSHAASSSAAPACSSLSRASVAPALGASPPFPCLSFSFTSREGNRFPLLPFVVAFFLPMRRAERRGHPGHDCLAKGQPTAAPAYDRSSPRSSLTLARYLVACVAESLRRAPGRDWRAASPRTTDQEERREWGHVTGVGDGKGTRKAPPASSCDPHVAHPRRMTADESPTGLAGVEGVPLDTRTTRAGTRKSKMEKEEERGERPQDTRARGAGGTDGAASALPCVRLKRTRFSFWFPPCVASTGQSTRAEEDVRGVASRACLSAAPKARSIFFLFGASAFAPGFPAGCPASSASVQRLSSASAACNPLFAARSVVERSATPGRYRKEADTEESKKRRAIACFEEDYSCGEEAHVVLFRLFLRLLPRAEEDEGRSPLWHPMASRPQTSPPHQQSRNTCPPSRITSAVPRLPWESRPTCPVPCALLSASPSSPSVPLSASACRSSPATGSASVAAGDSFPGAVRPLQSLGACAAWLERRHDDARAAALAGLLWLCWAEERRRDGARGDSVEGRRRDRRYAALSDVGDSDERQRRSDEAPRRSSEDWRETAASPRTESWGEETLNEDVGARPAHALCGAHTRRSALQATLSDEETGRRPSASPLALADSGLRWPASHSPPPHTASPSSCRSLSSSPSASLFAFSLGAASSTSAAPLAESWNVRRGGRTCLWASAVSLHLLAGNRQLEPFAFVAFVLPEAFLVTAAQRRVQSAAQSLGETERTCTRTLEGAKARADETRIFRKAGSPTQSFSAWRRDSAPGGRIAPGVHAPDRCPRSLCVCGARRELAAHGRLGRKRTLRRQFEGRCGEAVASRCWWDQDGGPRSEWTDANGSKEPRRGRKEAHGEADGREGNTAGVRAGGHRRAHALGQGVLFVEREDLDALRFCWLHLLRESSAQWENGGSDAASPLGSAWPPGAEGSRAAPSARSERQDAPRGGDEHPRTTRRERTETGLFEASETEATADEADRKSEDGAGDRDWDPELGNRDGTAERDRGREGGWKGESARKRSAFWRECVSSSVAQHVTATLSHFADVFDLTPNPLYREFLLLRGREGNGPSTPTQIAVLVCIGAARLRLASPESQRYLAAWIDAALFDLSGAAGPRPRKRECCWLLAKSKQGSRRLRQTFAAIRRRCTEARHGAAAEEPGAPPAGRGDRMAFVGSRPACQSTPEREAKAASSKLKPAGRRAREPTGGPDLFSTAQLEFIESLSVLLLLSLPVDAPRSFAGLASAVAASPPARSAAWPCACRFPTSSSAFPCLPSAECCPEESAKRRDEAGVESGGNGGAVSKSRQRRRMLPSPLSNQERGTDDEERPTKAARGGDPRGERGEERGQEGGAPLPTSLHVHHPGPATSEAETWQLERMARAVDQESTDEWGEREAERGARMSEGANDGKRGNGDETETTARDCGRERSKQGASETGEPSRVRRDAADVRPRFEHFFLSPCEANTETRELTHSEHRPEGTGKGTTPVEQGEDQTSGGLQEREQLLNRRRGAQACSPSACIPTLLLDLYRGNPLWRVRRKAFPILNERLIRAAPFFAFLLLEAEVDSLRTSASCDVHCVAGPASPLPGTPRLPPDCASPPSSWGSPSLLAPSGGATGPAPPPERLEIALALASRLFLHISREVQTSALLVLLLPMSVSQLWRLLRHAVLSPLGGCVSCEIGSGSPPTASEAPHTNGATEASRLDKESRQAEAQWGTEEESVSSRQRKHSSARPLQANRGANASASASFFRRLFFRQDTGSKNAGTQTDSTANPGVAPPTCKRTALSLPQGSMDPSGTSVASQPVGAASRLPLASVGSLTAARAAVPYSPAGGVSLPSDSPPSSLARNPAFLRCWPQCRDVAAQAVSASSALLELLDKTHSLFVSSPSASPPSTLSSLSSTRSFSVSSSLSSSVSSSLAFSPSCATACSALASAASWESVLPASRLGAAAPELGEGREPSASRKRDETHVGRGCPDTERLRRQQEWQMRILLSHFSRALRRAFLLDKVDSCAMERNGKADAAADTVSAVGLERGARESQELGKDETKQGTTDATRRDEIRRGTDGLTGPQDQEKGEPPSSGEAIRFPKTADGDGVRETVHELQAGRSIANPTLEPLRDGHMQNGSDNVGEPADSPWASETPLDDTLDALPSLPCVTALAPQCLWWTVSQLSNAPLFRSSVHATLSTQGSASVPPPASACAPFPLPAALCGGPPASPGGARRLFACSRDSLEGPPSRPSHWARHHALGFDSPASSSGVAFESPPSSIPVPMPPPFLQEVSRVREHRSTPGGSNACEASTLSTANVRRLLMALSGACRLFVHHLEAIEEAARDGHQPKKAVDTQATAAREDAGGEGENAGHELKNEMGPRNLAGKETADSEDDSAATTSRIAQICGRRGDACTRSAFQGDDERDPQGDQAAENEVHKSTVRHDAREANQSVGEDELMEILRLLIHTPVLPAGSVSSQYCHISQAKGDLLNQAFPGITGASPASHPSSPCDALASSPCDALASSPCRSRLPSSSASRIPSPERPGSLPSYPSLRACLCFGDAGSPSGTGSARPKRREHWTEHWDARATPDTKAREEGGAWSHRQAASPCACGVGFFWDWSPDEEVPVLVRRQARSRQPGSPPRQHSWFLSHAAASPCLGRSLPSTATERPPKDFSPSPAFPSPTTTPHEGARVGLASCRHPLEFVAHWIVLQASRVVRRISESSFVSSSSTSLPQASSPSPTVSALCSPSSPPPLSSDASRLHSPAPHPAVALSPSSASSSSLDSLFDMLLDAEAPIARLLPLVHALRIETRSPFPFASLLRRTLAGIRVFVPLRQPLPLPPSARLSASSLPSVCHPLSPSGRTGCLPALAPPSPPSVWSAGVPQPSPASPPESGKSLLFPFFFDDRTTPSPSSALPTHLHQASTSPSLGMTVTVLLPDLLSRFDVGRWRAGLDEGHADPSRLCEENRASGARDSRCEPESARHALEEQRQGRHTGARGGDSNHGSMPEPQPTDEPTTRRQDKEDDEHQRDAGDKPTDWKAHAKRGQEETRELLVYVAMRLLHETLRLAVLRAKQSQTRGAGRLWGRSEAASGASNAASPFALSSPCGDSLWHPERFRSPSTSATPPPSPAVHPIPLPASPKSSVTADPAAAPAARCRSLVASLLPSPAPASPLSTTHLLPGLVNETFLNIEETYRVSLRHFLALFPSRPPASSAVSSRPVRASAPQPAGRAAPAPVAWLHRSSSALLRSLLPLLLSHALPCSLFHPSFPPELLRFLLRFLGAPPETPSHIAARTACGEGTCSRSPLSTLCAQHSTATCGSEPAGSVSPSSPVSRSLHYLFSSPASRPSTRPTPPDDPLLGTLSRMHPPSPLSRSMAAFILSVFARETLTWILFQEEEQRDEASRAPRKQRIGDGAPRDAPRGTTERVFQLPGTVSPGHQEGVQKARMQHETGGKSPVAATLDDGQQPGCVGAMAERADAESEACERRSLQKVLFLVLLVLALRRLLSPELSRVPTNRTGKTAMAANTLHEHDSPPSSPHVEGACPPNASPSPSRVASDRASSPRAAAAFSPPLLEQRKRERGRKEASSRDVACRLLARFLATLVLARTSEAPDGDAVQTGFAREACTGFVAEMGAKSGHGTTPQTTRNHMRKDVTFANQLIYVCAVYGLSPLSPVDCMYTLALGLRQVLHPGLSRLSKSTGFRVSPACSFSSSERSYSSSSLLSLSPFSGSAAFHGGVSLASCQTPPASPAALRAAAGGCASSPETPEKALRRCEHLLSLGSLAIRQRHGRPENNGARGPEAATPSQAEPHGWPPDDEAHFESESLRSARLLRQPRARALIAEGAVCSPTEGGEDRTPAGAGRGVERAAVDSSARRGNATKKHAGSQAKGRKSGESQRGFKFSFTHPSSSSLFDLSPSASSRTSEESPAKPKIRARVAGAAEGAQPPQRAGAAPEAERERRETDARAKPGETRHGPLAGTVNREAEDAQGRARETWKEQIGFRRKEGKDQERQFCGGLEGHNRAAVRTENRNGIVRAQTQKGERQRDRREPNQGASSVAKTEDRGPHSGRAQSAEETPGQETTGEEPEAGRQEERGKQSSPDIATEAIRNLPTDISDTMKDRETVSGPSCWRECFPLAPCRKCAADPDGAFPLAGRTLALSPRSLSTPPLCSAFAPFCCVPPAAATDAMPCQSLRSASRLLGSPASSAVLEKDFDSVETGPRDPACRRQPQMVSEVYQQAPVPLKPSGTQGCFLDASRVSPASAASPVSSPLASPPPAPDSVAAKPRADSASFRSSCEARAGGWSAVSTQVPTRGLAPRRGCLSLSAEGDLGVFRDPSCRFHGSPSVCDHGPTAGPKPDESPHGGRDKTRCQERDEGCDADPREKEGEQPTEGEGSQGPDGVRDAGGEAADNETCAGLGHAERNGLVKDGGELGDTKPGVTRQGPEDENVGTGKVCGPNHDTEELAEDGEGQSRGARAERRARSEEREVRAIGQVDSKREGNPPNEKSGGTRVGEATETKGATGMTKEAENEGPRETRARPSAKTPHEQRKHGIVSLRQPVPVDARCTRKRHGTSADVEEAGEAVRRHQASITTEALLRAGADRRSLSSRSCEQERTQTEQSAAIAERSRKETGRGPGHRGRNAETAGANFGTWYALPTIAKRVADTHERCGERASPRYPDDTVREPAVPPTRDEEVPQMLACQVGSPTRSPRPQWLSMTGHASEEPVVTREETTIPEAPNTHSRFQIPRDTAVCRVKLRPSPCVDTSRKLSAGLACSRSEDGAQTSRFGAALESPVREQETRRRLVRSLPRNVLDRSNGLASVVARRGRTDDTAKRLAPPARPSGERNCRGDFFGHALPESEEGGTQSCLPSDASVASHVSPGEQTSARESRESAQIRNGSPRRGAKAKLKSETAQAQPCHASASAFFVGLQVRGEGDDGRVVNLPFKAPSRVREEQKRSGSGGSWLGSFENDTNAHWFRATAHERREVTPRQACGKNVLFRVEQTAAEGEGSGADRGLEKRQQKNRTDGDREEEPGRMQGKVQLSTWRERDSSRSDVAARTRNARDKVRKANAAGGTRQGENAAEKQAEKKEREPHKSRNGGEQSTHIGKRERTESAMMHLRSCEQKEQAKMSTLGSEDPQGNGGRSASRIQEGEASGRSPKEVKGDARDQRLPCISRLV</sequence>
<feature type="compositionally biased region" description="Basic and acidic residues" evidence="2">
    <location>
        <begin position="268"/>
        <end position="295"/>
    </location>
</feature>
<feature type="compositionally biased region" description="Basic and acidic residues" evidence="2">
    <location>
        <begin position="3268"/>
        <end position="3287"/>
    </location>
</feature>
<feature type="compositionally biased region" description="Low complexity" evidence="2">
    <location>
        <begin position="4598"/>
        <end position="4613"/>
    </location>
</feature>
<feature type="compositionally biased region" description="Basic and acidic residues" evidence="2">
    <location>
        <begin position="5048"/>
        <end position="5079"/>
    </location>
</feature>
<feature type="compositionally biased region" description="Basic and acidic residues" evidence="2">
    <location>
        <begin position="2736"/>
        <end position="2766"/>
    </location>
</feature>
<feature type="compositionally biased region" description="Basic and acidic residues" evidence="2">
    <location>
        <begin position="4106"/>
        <end position="4115"/>
    </location>
</feature>
<feature type="compositionally biased region" description="Low complexity" evidence="2">
    <location>
        <begin position="4629"/>
        <end position="4645"/>
    </location>
</feature>
<feature type="compositionally biased region" description="Basic and acidic residues" evidence="2">
    <location>
        <begin position="553"/>
        <end position="589"/>
    </location>
</feature>
<feature type="compositionally biased region" description="Basic and acidic residues" evidence="2">
    <location>
        <begin position="4711"/>
        <end position="4721"/>
    </location>
</feature>
<feature type="compositionally biased region" description="Basic and acidic residues" evidence="2">
    <location>
        <begin position="917"/>
        <end position="934"/>
    </location>
</feature>
<feature type="compositionally biased region" description="Basic and acidic residues" evidence="2">
    <location>
        <begin position="3643"/>
        <end position="3681"/>
    </location>
</feature>
<feature type="region of interest" description="Disordered" evidence="2">
    <location>
        <begin position="1332"/>
        <end position="1352"/>
    </location>
</feature>
<feature type="compositionally biased region" description="Polar residues" evidence="2">
    <location>
        <begin position="2463"/>
        <end position="2476"/>
    </location>
</feature>
<dbReference type="eggNOG" id="ENOG502QZJT">
    <property type="taxonomic scope" value="Eukaryota"/>
</dbReference>
<feature type="region of interest" description="Disordered" evidence="2">
    <location>
        <begin position="1543"/>
        <end position="1584"/>
    </location>
</feature>
<feature type="region of interest" description="Disordered" evidence="2">
    <location>
        <begin position="1620"/>
        <end position="1724"/>
    </location>
</feature>
<dbReference type="Proteomes" id="UP000007494">
    <property type="component" value="Chromosome VIII"/>
</dbReference>
<feature type="region of interest" description="Disordered" evidence="2">
    <location>
        <begin position="2735"/>
        <end position="2840"/>
    </location>
</feature>
<reference evidence="4" key="1">
    <citation type="journal article" date="2012" name="PLoS Pathog.">
        <title>Comparative genomics of the apicomplexan parasites Toxoplasma gondii and Neospora caninum: Coccidia differing in host range and transmission strategy.</title>
        <authorList>
            <person name="Reid A.J."/>
            <person name="Vermont S.J."/>
            <person name="Cotton J.A."/>
            <person name="Harris D."/>
            <person name="Hill-Cawthorne G.A."/>
            <person name="Konen-Waisman S."/>
            <person name="Latham S.M."/>
            <person name="Mourier T."/>
            <person name="Norton R."/>
            <person name="Quail M.A."/>
            <person name="Sanders M."/>
            <person name="Shanmugam D."/>
            <person name="Sohal A."/>
            <person name="Wasmuth J.D."/>
            <person name="Brunk B."/>
            <person name="Grigg M.E."/>
            <person name="Howard J.C."/>
            <person name="Parkinson J."/>
            <person name="Roos D.S."/>
            <person name="Trees A.J."/>
            <person name="Berriman M."/>
            <person name="Pain A."/>
            <person name="Wastling J.M."/>
        </authorList>
    </citation>
    <scope>NUCLEOTIDE SEQUENCE [LARGE SCALE GENOMIC DNA]</scope>
    <source>
        <strain evidence="4">Liverpool</strain>
    </source>
</reference>
<feature type="compositionally biased region" description="Basic and acidic residues" evidence="2">
    <location>
        <begin position="5111"/>
        <end position="5126"/>
    </location>
</feature>
<feature type="region of interest" description="Disordered" evidence="2">
    <location>
        <begin position="87"/>
        <end position="141"/>
    </location>
</feature>
<feature type="region of interest" description="Disordered" evidence="2">
    <location>
        <begin position="4088"/>
        <end position="4131"/>
    </location>
</feature>
<feature type="compositionally biased region" description="Basic and acidic residues" evidence="2">
    <location>
        <begin position="333"/>
        <end position="346"/>
    </location>
</feature>
<feature type="compositionally biased region" description="Low complexity" evidence="2">
    <location>
        <begin position="3901"/>
        <end position="3919"/>
    </location>
</feature>
<feature type="compositionally biased region" description="Basic and acidic residues" evidence="2">
    <location>
        <begin position="1543"/>
        <end position="1572"/>
    </location>
</feature>
<feature type="compositionally biased region" description="Basic and acidic residues" evidence="2">
    <location>
        <begin position="5709"/>
        <end position="5722"/>
    </location>
</feature>
<dbReference type="VEuPathDB" id="ToxoDB:NCLIV_037300"/>
<dbReference type="PANTHER" id="PTHR13037:SF24">
    <property type="entry name" value="POLYCOMB PROTEIN PCL-RELATED"/>
    <property type="match status" value="1"/>
</dbReference>
<feature type="compositionally biased region" description="Low complexity" evidence="2">
    <location>
        <begin position="3217"/>
        <end position="3229"/>
    </location>
</feature>
<feature type="region of interest" description="Disordered" evidence="2">
    <location>
        <begin position="4476"/>
        <end position="4514"/>
    </location>
</feature>
<dbReference type="InParanoid" id="F0VJN7"/>
<gene>
    <name evidence="3" type="ORF">NCLIV_037300</name>
</gene>
<feature type="region of interest" description="Disordered" evidence="2">
    <location>
        <begin position="5467"/>
        <end position="5496"/>
    </location>
</feature>
<feature type="region of interest" description="Disordered" evidence="2">
    <location>
        <begin position="1096"/>
        <end position="1130"/>
    </location>
</feature>
<feature type="region of interest" description="Disordered" evidence="2">
    <location>
        <begin position="507"/>
        <end position="598"/>
    </location>
</feature>
<feature type="region of interest" description="Disordered" evidence="2">
    <location>
        <begin position="2386"/>
        <end position="2445"/>
    </location>
</feature>
<keyword evidence="4" id="KW-1185">Reference proteome</keyword>
<feature type="compositionally biased region" description="Basic and acidic residues" evidence="2">
    <location>
        <begin position="3706"/>
        <end position="3736"/>
    </location>
</feature>
<feature type="region of interest" description="Disordered" evidence="2">
    <location>
        <begin position="837"/>
        <end position="942"/>
    </location>
</feature>